<evidence type="ECO:0000313" key="2">
    <source>
        <dbReference type="Proteomes" id="UP000664534"/>
    </source>
</evidence>
<dbReference type="EMBL" id="CAJPDT010000048">
    <property type="protein sequence ID" value="CAF9928002.1"/>
    <property type="molecule type" value="Genomic_DNA"/>
</dbReference>
<dbReference type="AlphaFoldDB" id="A0A8H3FMX8"/>
<name>A0A8H3FMX8_9LECA</name>
<keyword evidence="2" id="KW-1185">Reference proteome</keyword>
<accession>A0A8H3FMX8</accession>
<sequence length="204" mass="22942">MSTTPSTLAKSPPRLHVTVNLPPMISFTSVEEPQLQVRMTLEYSQPVIIVLKRSRLWPLHLHSALMLHNVTSRQQEYLPRVDTPLRDPPIPPLNAEYRDAFVGLNPGQTSVVTASFRPYNEPYNYDQMKDSGIERYNMLFPIGMQFLTVGGMYEIGIQGGCTEEYMLGDMDDIVGEKGKSVEWTPAGDLMEVVPGEVCQFHVTA</sequence>
<evidence type="ECO:0000313" key="1">
    <source>
        <dbReference type="EMBL" id="CAF9928002.1"/>
    </source>
</evidence>
<proteinExistence type="predicted"/>
<comment type="caution">
    <text evidence="1">The sequence shown here is derived from an EMBL/GenBank/DDBJ whole genome shotgun (WGS) entry which is preliminary data.</text>
</comment>
<gene>
    <name evidence="1" type="ORF">IMSHALPRED_007353</name>
</gene>
<protein>
    <submittedName>
        <fullName evidence="1">Uncharacterized protein</fullName>
    </submittedName>
</protein>
<organism evidence="1 2">
    <name type="scientific">Imshaugia aleurites</name>
    <dbReference type="NCBI Taxonomy" id="172621"/>
    <lineage>
        <taxon>Eukaryota</taxon>
        <taxon>Fungi</taxon>
        <taxon>Dikarya</taxon>
        <taxon>Ascomycota</taxon>
        <taxon>Pezizomycotina</taxon>
        <taxon>Lecanoromycetes</taxon>
        <taxon>OSLEUM clade</taxon>
        <taxon>Lecanoromycetidae</taxon>
        <taxon>Lecanorales</taxon>
        <taxon>Lecanorineae</taxon>
        <taxon>Parmeliaceae</taxon>
        <taxon>Imshaugia</taxon>
    </lineage>
</organism>
<dbReference type="Proteomes" id="UP000664534">
    <property type="component" value="Unassembled WGS sequence"/>
</dbReference>
<reference evidence="1" key="1">
    <citation type="submission" date="2021-03" db="EMBL/GenBank/DDBJ databases">
        <authorList>
            <person name="Tagirdzhanova G."/>
        </authorList>
    </citation>
    <scope>NUCLEOTIDE SEQUENCE</scope>
</reference>